<organism evidence="2 3">
    <name type="scientific">Clostridium saccharobutylicum</name>
    <dbReference type="NCBI Taxonomy" id="169679"/>
    <lineage>
        <taxon>Bacteria</taxon>
        <taxon>Bacillati</taxon>
        <taxon>Bacillota</taxon>
        <taxon>Clostridia</taxon>
        <taxon>Eubacteriales</taxon>
        <taxon>Clostridiaceae</taxon>
        <taxon>Clostridium</taxon>
    </lineage>
</organism>
<evidence type="ECO:0000313" key="3">
    <source>
        <dbReference type="Proteomes" id="UP000191154"/>
    </source>
</evidence>
<dbReference type="EMBL" id="LZYZ01000007">
    <property type="protein sequence ID" value="OOM09417.1"/>
    <property type="molecule type" value="Genomic_DNA"/>
</dbReference>
<accession>A0A1S8MZ25</accession>
<dbReference type="AlphaFoldDB" id="A0A1S8MZ25"/>
<sequence>MDSSDIFNAMYFKHLKDENLEKQIKKIDKLNQEIIKIIQNSFRNGFDEGENSGRASERVSIRGKIVGNLFINTDMTDKEIYDIVGFGEENWKENIKYLRKQYEEGVRIGKVKSLISEIINKFGDITDDIKLEFEGMDYEVLKEHFEKSTSLEELVSRIKSE</sequence>
<keyword evidence="1" id="KW-0175">Coiled coil</keyword>
<name>A0A1S8MZ25_CLOSA</name>
<evidence type="ECO:0000256" key="1">
    <source>
        <dbReference type="SAM" id="Coils"/>
    </source>
</evidence>
<dbReference type="Proteomes" id="UP000191154">
    <property type="component" value="Unassembled WGS sequence"/>
</dbReference>
<gene>
    <name evidence="2" type="ORF">CLOSAC_36980</name>
</gene>
<reference evidence="2 3" key="1">
    <citation type="submission" date="2016-05" db="EMBL/GenBank/DDBJ databases">
        <title>Microbial solvent formation.</title>
        <authorList>
            <person name="Poehlein A."/>
            <person name="Montoya Solano J.D."/>
            <person name="Flitsch S."/>
            <person name="Krabben P."/>
            <person name="Duerre P."/>
            <person name="Daniel R."/>
        </authorList>
    </citation>
    <scope>NUCLEOTIDE SEQUENCE [LARGE SCALE GENOMIC DNA]</scope>
    <source>
        <strain evidence="2 3">L1-8</strain>
    </source>
</reference>
<feature type="coiled-coil region" evidence="1">
    <location>
        <begin position="13"/>
        <end position="40"/>
    </location>
</feature>
<comment type="caution">
    <text evidence="2">The sequence shown here is derived from an EMBL/GenBank/DDBJ whole genome shotgun (WGS) entry which is preliminary data.</text>
</comment>
<dbReference type="RefSeq" id="WP_077866724.1">
    <property type="nucleotide sequence ID" value="NZ_LZYZ01000007.1"/>
</dbReference>
<protein>
    <submittedName>
        <fullName evidence="2">Uncharacterized protein</fullName>
    </submittedName>
</protein>
<evidence type="ECO:0000313" key="2">
    <source>
        <dbReference type="EMBL" id="OOM09417.1"/>
    </source>
</evidence>
<proteinExistence type="predicted"/>